<organism evidence="1 2">
    <name type="scientific">Scopulibacillus daqui</name>
    <dbReference type="NCBI Taxonomy" id="1469162"/>
    <lineage>
        <taxon>Bacteria</taxon>
        <taxon>Bacillati</taxon>
        <taxon>Bacillota</taxon>
        <taxon>Bacilli</taxon>
        <taxon>Bacillales</taxon>
        <taxon>Sporolactobacillaceae</taxon>
        <taxon>Scopulibacillus</taxon>
    </lineage>
</organism>
<dbReference type="RefSeq" id="WP_205004138.1">
    <property type="nucleotide sequence ID" value="NZ_JAFBER010000018.1"/>
</dbReference>
<name>A0ABS2Q1S5_9BACL</name>
<evidence type="ECO:0000313" key="1">
    <source>
        <dbReference type="EMBL" id="MBM7646244.1"/>
    </source>
</evidence>
<accession>A0ABS2Q1S5</accession>
<gene>
    <name evidence="1" type="ORF">JOD45_002472</name>
</gene>
<reference evidence="1 2" key="1">
    <citation type="submission" date="2021-01" db="EMBL/GenBank/DDBJ databases">
        <title>Genomic Encyclopedia of Type Strains, Phase IV (KMG-IV): sequencing the most valuable type-strain genomes for metagenomic binning, comparative biology and taxonomic classification.</title>
        <authorList>
            <person name="Goeker M."/>
        </authorList>
    </citation>
    <scope>NUCLEOTIDE SEQUENCE [LARGE SCALE GENOMIC DNA]</scope>
    <source>
        <strain evidence="1 2">DSM 28236</strain>
    </source>
</reference>
<protein>
    <submittedName>
        <fullName evidence="1">Uncharacterized protein</fullName>
    </submittedName>
</protein>
<keyword evidence="2" id="KW-1185">Reference proteome</keyword>
<evidence type="ECO:0000313" key="2">
    <source>
        <dbReference type="Proteomes" id="UP000808914"/>
    </source>
</evidence>
<dbReference type="Proteomes" id="UP000808914">
    <property type="component" value="Unassembled WGS sequence"/>
</dbReference>
<comment type="caution">
    <text evidence="1">The sequence shown here is derived from an EMBL/GenBank/DDBJ whole genome shotgun (WGS) entry which is preliminary data.</text>
</comment>
<sequence length="66" mass="7805">MSTYKKYLEEKKKIDLLFQDGYAIRKVTEKLDGDLVEFQKGQTLKTLFIQNPEARKYFSSAILKQK</sequence>
<proteinExistence type="predicted"/>
<dbReference type="EMBL" id="JAFBER010000018">
    <property type="protein sequence ID" value="MBM7646244.1"/>
    <property type="molecule type" value="Genomic_DNA"/>
</dbReference>